<dbReference type="EMBL" id="CP015217">
    <property type="protein sequence ID" value="AOP32911.1"/>
    <property type="molecule type" value="Genomic_DNA"/>
</dbReference>
<name>A0A1D7UTL3_9LEPT</name>
<organism evidence="1 2">
    <name type="scientific">Leptospira tipperaryensis</name>
    <dbReference type="NCBI Taxonomy" id="2564040"/>
    <lineage>
        <taxon>Bacteria</taxon>
        <taxon>Pseudomonadati</taxon>
        <taxon>Spirochaetota</taxon>
        <taxon>Spirochaetia</taxon>
        <taxon>Leptospirales</taxon>
        <taxon>Leptospiraceae</taxon>
        <taxon>Leptospira</taxon>
    </lineage>
</organism>
<reference evidence="1 2" key="1">
    <citation type="submission" date="2016-04" db="EMBL/GenBank/DDBJ databases">
        <title>Complete genome seqeunce of Leptospira alstonii serovar Room22.</title>
        <authorList>
            <person name="Nally J.E."/>
            <person name="Bayles D.O."/>
            <person name="Hurley D."/>
            <person name="Fanning S."/>
            <person name="McMahon B.J."/>
            <person name="Arent Z."/>
        </authorList>
    </citation>
    <scope>NUCLEOTIDE SEQUENCE [LARGE SCALE GENOMIC DNA]</scope>
    <source>
        <strain evidence="1 2">GWTS #1</strain>
    </source>
</reference>
<protein>
    <submittedName>
        <fullName evidence="1">Uncharacterized protein</fullName>
    </submittedName>
</protein>
<sequence>MSFSLENLLNQICNLLEMNTIHIGEVVFQNAIEVQNKFYVSIPIKTGNRSVLTLIFFLQKYSLFRICLDFQDKPFFF</sequence>
<accession>A0A1D7UTL3</accession>
<evidence type="ECO:0000313" key="2">
    <source>
        <dbReference type="Proteomes" id="UP000094197"/>
    </source>
</evidence>
<proteinExistence type="predicted"/>
<evidence type="ECO:0000313" key="1">
    <source>
        <dbReference type="EMBL" id="AOP32911.1"/>
    </source>
</evidence>
<dbReference type="KEGG" id="laj:A0128_02935"/>
<dbReference type="AlphaFoldDB" id="A0A1D7UTL3"/>
<gene>
    <name evidence="1" type="ORF">A0128_02935</name>
</gene>
<dbReference type="Proteomes" id="UP000094197">
    <property type="component" value="Chromosome 1"/>
</dbReference>
<keyword evidence="2" id="KW-1185">Reference proteome</keyword>